<dbReference type="EMBL" id="CAAE01022718">
    <property type="protein sequence ID" value="CAG14457.1"/>
    <property type="molecule type" value="Genomic_DNA"/>
</dbReference>
<dbReference type="OrthoDB" id="8694124at2759"/>
<reference evidence="2" key="2">
    <citation type="submission" date="2004-02" db="EMBL/GenBank/DDBJ databases">
        <authorList>
            <consortium name="Genoscope"/>
            <consortium name="Whitehead Institute Centre for Genome Research"/>
        </authorList>
    </citation>
    <scope>NUCLEOTIDE SEQUENCE</scope>
</reference>
<comment type="caution">
    <text evidence="2">The sequence shown here is derived from an EMBL/GenBank/DDBJ whole genome shotgun (WGS) entry which is preliminary data.</text>
</comment>
<name>Q4RAX6_TETNG</name>
<protein>
    <submittedName>
        <fullName evidence="2">(spotted green pufferfish) hypothetical protein</fullName>
    </submittedName>
</protein>
<dbReference type="AlphaFoldDB" id="Q4RAX6"/>
<feature type="non-terminal residue" evidence="2">
    <location>
        <position position="1"/>
    </location>
</feature>
<proteinExistence type="predicted"/>
<evidence type="ECO:0000313" key="2">
    <source>
        <dbReference type="EMBL" id="CAG14457.1"/>
    </source>
</evidence>
<dbReference type="KEGG" id="tng:GSTEN00036033G001"/>
<feature type="compositionally biased region" description="Low complexity" evidence="1">
    <location>
        <begin position="12"/>
        <end position="28"/>
    </location>
</feature>
<accession>Q4RAX6</accession>
<feature type="compositionally biased region" description="Polar residues" evidence="1">
    <location>
        <begin position="1"/>
        <end position="10"/>
    </location>
</feature>
<feature type="region of interest" description="Disordered" evidence="1">
    <location>
        <begin position="1"/>
        <end position="29"/>
    </location>
</feature>
<gene>
    <name evidence="2" type="ORF">GSTENG00036033001</name>
</gene>
<evidence type="ECO:0000256" key="1">
    <source>
        <dbReference type="SAM" id="MobiDB-lite"/>
    </source>
</evidence>
<sequence>APASPQSRTCVATPSTRRSRRTAPTQQREAVTIVPLPDKERAWTLEASSSPINTIAGAMGPLAGLQGNGILCPTVIDSQGPRPKVELVDCLSRVRRP</sequence>
<organism evidence="2">
    <name type="scientific">Tetraodon nigroviridis</name>
    <name type="common">Spotted green pufferfish</name>
    <name type="synonym">Chelonodon nigroviridis</name>
    <dbReference type="NCBI Taxonomy" id="99883"/>
    <lineage>
        <taxon>Eukaryota</taxon>
        <taxon>Metazoa</taxon>
        <taxon>Chordata</taxon>
        <taxon>Craniata</taxon>
        <taxon>Vertebrata</taxon>
        <taxon>Euteleostomi</taxon>
        <taxon>Actinopterygii</taxon>
        <taxon>Neopterygii</taxon>
        <taxon>Teleostei</taxon>
        <taxon>Neoteleostei</taxon>
        <taxon>Acanthomorphata</taxon>
        <taxon>Eupercaria</taxon>
        <taxon>Tetraodontiformes</taxon>
        <taxon>Tetradontoidea</taxon>
        <taxon>Tetraodontidae</taxon>
        <taxon>Tetraodon</taxon>
    </lineage>
</organism>
<reference evidence="2" key="1">
    <citation type="journal article" date="2004" name="Nature">
        <title>Genome duplication in the teleost fish Tetraodon nigroviridis reveals the early vertebrate proto-karyotype.</title>
        <authorList>
            <person name="Jaillon O."/>
            <person name="Aury J.-M."/>
            <person name="Brunet F."/>
            <person name="Petit J.-L."/>
            <person name="Stange-Thomann N."/>
            <person name="Mauceli E."/>
            <person name="Bouneau L."/>
            <person name="Fischer C."/>
            <person name="Ozouf-Costaz C."/>
            <person name="Bernot A."/>
            <person name="Nicaud S."/>
            <person name="Jaffe D."/>
            <person name="Fisher S."/>
            <person name="Lutfalla G."/>
            <person name="Dossat C."/>
            <person name="Segurens B."/>
            <person name="Dasilva C."/>
            <person name="Salanoubat M."/>
            <person name="Levy M."/>
            <person name="Boudet N."/>
            <person name="Castellano S."/>
            <person name="Anthouard V."/>
            <person name="Jubin C."/>
            <person name="Castelli V."/>
            <person name="Katinka M."/>
            <person name="Vacherie B."/>
            <person name="Biemont C."/>
            <person name="Skalli Z."/>
            <person name="Cattolico L."/>
            <person name="Poulain J."/>
            <person name="De Berardinis V."/>
            <person name="Cruaud C."/>
            <person name="Duprat S."/>
            <person name="Brottier P."/>
            <person name="Coutanceau J.-P."/>
            <person name="Gouzy J."/>
            <person name="Parra G."/>
            <person name="Lardier G."/>
            <person name="Chapple C."/>
            <person name="McKernan K.J."/>
            <person name="McEwan P."/>
            <person name="Bosak S."/>
            <person name="Kellis M."/>
            <person name="Volff J.-N."/>
            <person name="Guigo R."/>
            <person name="Zody M.C."/>
            <person name="Mesirov J."/>
            <person name="Lindblad-Toh K."/>
            <person name="Birren B."/>
            <person name="Nusbaum C."/>
            <person name="Kahn D."/>
            <person name="Robinson-Rechavi M."/>
            <person name="Laudet V."/>
            <person name="Schachter V."/>
            <person name="Quetier F."/>
            <person name="Saurin W."/>
            <person name="Scarpelli C."/>
            <person name="Wincker P."/>
            <person name="Lander E.S."/>
            <person name="Weissenbach J."/>
            <person name="Roest Crollius H."/>
        </authorList>
    </citation>
    <scope>NUCLEOTIDE SEQUENCE [LARGE SCALE GENOMIC DNA]</scope>
</reference>